<protein>
    <submittedName>
        <fullName evidence="3">Uncharacterized protein</fullName>
    </submittedName>
</protein>
<keyword evidence="2" id="KW-0732">Signal</keyword>
<proteinExistence type="predicted"/>
<feature type="chain" id="PRO_5035230907" evidence="2">
    <location>
        <begin position="28"/>
        <end position="1470"/>
    </location>
</feature>
<evidence type="ECO:0000256" key="1">
    <source>
        <dbReference type="SAM" id="MobiDB-lite"/>
    </source>
</evidence>
<accession>A0A8J6TTF9</accession>
<sequence length="1470" mass="160104">MSLLRINMKLFCTLVLTSIWITTTVVAQVDTQTYSDERKGSTVASSNTFDVNITASPVISPLNHKVTSSKLTVAWTVDDIFLLGDANNGAVIGDHEITFTCHFYEVGNPTPVESETAQLAINSEHAVAVFHKDITSLCDLYDLEKVEIEMTNVSDPLSLIIGPAYSAQQNEIRGYVANHQKLSASVTTKYGVDVRLETNQNQAAAPVVTAFSGNTQTSRVLVFDWAATAHNFPNYEIQILKLENTNPANTQDNAIEATVDWNNALKIETTNGAKAVRLTVAEGTGFYIWRVRGVGNFYPGGFSNAKNLGTWSNSYQQGLTVNLTIPGIPSTPFAFFLEDPDDTKNWMYSRVISEGNKIGEGMIYANNLLQTVQTQAYAASSGKSVISQTVMDYLGRPTLNTLPVPMSTSGLNGYKDEFLLNANGQLYTADDFDADANIQAPGTAKDDGSSAFSYYSENNTSDYTIPDAEGYPFSRTIYLTDGSGRVAESSGIGKVHAIGQGRTSRIFYGTPSDDELIAVFGDEAPPAVNILKTVTLDPNGTGTIAYTTIEGLTIATAMSSVVPDNLLAIDNPGNAGKLGMEVADEIVVNTLSDSKFISSKVLTLDQQTTITVDYFPCTQSITAAEGGCPGGNCNFEVRFIVSNIVTGEKFGTQYMDVSLGDCSNAIPGSNFTWYTIEAGAGLYTTNGNQVTLPAGNWKIQKIVTSMTDPATAYEIPAAQQYLAPLVDLVATWMNSTTSQEDLDIFNEMLDTLITNLAAGHAAAGPSCIGQPADCFEGSGYQNHFWTGTLGTYFNRMVSDFGFPANFVFNPDYTLQYGFVLDGQGQPTSEVNTSQLVMTTSCCGDLGADIPQVEKYEVCKRIETILEDPLQTLTPDDVLFSDIFRTLYEEIVQDGNPTAYLTEWGIGNATGGMNGFGGTIPASSNDPFRSHFDNMIFHMLTDQYFTGNAYKSGSDWVWDSPTGSVPVYNSTGDLVPAGAPQEFYGPYYTCDALYECWYSTIRAYFEMLKTPSGFNIYDGVNSDEDNDASSGGDDGTVAGGHSDDPDSADGNQGLLQQLVSFIISKKMKKLSDDLAGEGDGSSGASPMAIQYDIPNTFMSCAGYKFAAIIDLPQQDSSPLTSGDIQSYLGEVNTPILMNDFSDYESNREAIYAKKVEEDNSNPPNYTTTLLTDKLRYDNIKSPAWMFKYFEYDPDIDLAAGAPFMNSPGNVESAYPLASSAALELTTCYHDFSGMALCYAPPCIDTDHHNWNAMERYMFYVQASKTVPAGDLDDDPNNTLCGSLPPLQPIDCDSLQEMINSDFNNARSSCSERQDYFRSQIVQMLNFNCYEIVECVDGSTTGQVSMAQVDAMVSQAVLACENYVDELRQACVDPLTCMSQFPTYSESNCGMLIPKVGGGVEVCPSVPQRLITLYDPTYKIPEKLLRVRSGEFIPFMDNLQTNCRDGAPYVIESEEEDCRDMNIQYSEIINVE</sequence>
<dbReference type="RefSeq" id="WP_216714172.1">
    <property type="nucleotide sequence ID" value="NZ_JACVEL010000006.1"/>
</dbReference>
<comment type="caution">
    <text evidence="3">The sequence shown here is derived from an EMBL/GenBank/DDBJ whole genome shotgun (WGS) entry which is preliminary data.</text>
</comment>
<evidence type="ECO:0000313" key="4">
    <source>
        <dbReference type="Proteomes" id="UP000652681"/>
    </source>
</evidence>
<dbReference type="Proteomes" id="UP000652681">
    <property type="component" value="Unassembled WGS sequence"/>
</dbReference>
<name>A0A8J6TTF9_9FLAO</name>
<reference evidence="3" key="1">
    <citation type="submission" date="2020-09" db="EMBL/GenBank/DDBJ databases">
        <title>Taishania pollutisoli gen. nov., sp. nov., Isolated from Tetrabromobisphenol A-Contaminated Soil.</title>
        <authorList>
            <person name="Chen Q."/>
        </authorList>
    </citation>
    <scope>NUCLEOTIDE SEQUENCE</scope>
    <source>
        <strain evidence="3">CZZ-1</strain>
    </source>
</reference>
<evidence type="ECO:0000256" key="2">
    <source>
        <dbReference type="SAM" id="SignalP"/>
    </source>
</evidence>
<feature type="signal peptide" evidence="2">
    <location>
        <begin position="1"/>
        <end position="27"/>
    </location>
</feature>
<feature type="region of interest" description="Disordered" evidence="1">
    <location>
        <begin position="1023"/>
        <end position="1049"/>
    </location>
</feature>
<organism evidence="3 4">
    <name type="scientific">Taishania pollutisoli</name>
    <dbReference type="NCBI Taxonomy" id="2766479"/>
    <lineage>
        <taxon>Bacteria</taxon>
        <taxon>Pseudomonadati</taxon>
        <taxon>Bacteroidota</taxon>
        <taxon>Flavobacteriia</taxon>
        <taxon>Flavobacteriales</taxon>
        <taxon>Crocinitomicaceae</taxon>
        <taxon>Taishania</taxon>
    </lineage>
</organism>
<evidence type="ECO:0000313" key="3">
    <source>
        <dbReference type="EMBL" id="MBC9812759.1"/>
    </source>
</evidence>
<keyword evidence="4" id="KW-1185">Reference proteome</keyword>
<gene>
    <name evidence="3" type="ORF">H9Y05_09775</name>
</gene>
<dbReference type="EMBL" id="JACVEL010000006">
    <property type="protein sequence ID" value="MBC9812759.1"/>
    <property type="molecule type" value="Genomic_DNA"/>
</dbReference>